<comment type="caution">
    <text evidence="1">The sequence shown here is derived from an EMBL/GenBank/DDBJ whole genome shotgun (WGS) entry which is preliminary data.</text>
</comment>
<reference evidence="1 2" key="1">
    <citation type="submission" date="2019-06" db="EMBL/GenBank/DDBJ databases">
        <title>Sorghum-associated microbial communities from plants grown in Nebraska, USA.</title>
        <authorList>
            <person name="Schachtman D."/>
        </authorList>
    </citation>
    <scope>NUCLEOTIDE SEQUENCE [LARGE SCALE GENOMIC DNA]</scope>
    <source>
        <strain evidence="1 2">110</strain>
    </source>
</reference>
<accession>A0A543E9S8</accession>
<evidence type="ECO:0000313" key="1">
    <source>
        <dbReference type="EMBL" id="TQM18351.1"/>
    </source>
</evidence>
<organism evidence="1 2">
    <name type="scientific">Chryseobacterium aquifrigidense</name>
    <dbReference type="NCBI Taxonomy" id="558021"/>
    <lineage>
        <taxon>Bacteria</taxon>
        <taxon>Pseudomonadati</taxon>
        <taxon>Bacteroidota</taxon>
        <taxon>Flavobacteriia</taxon>
        <taxon>Flavobacteriales</taxon>
        <taxon>Weeksellaceae</taxon>
        <taxon>Chryseobacterium group</taxon>
        <taxon>Chryseobacterium</taxon>
    </lineage>
</organism>
<dbReference type="Proteomes" id="UP000316437">
    <property type="component" value="Unassembled WGS sequence"/>
</dbReference>
<dbReference type="EMBL" id="VFPD01000003">
    <property type="protein sequence ID" value="TQM18351.1"/>
    <property type="molecule type" value="Genomic_DNA"/>
</dbReference>
<keyword evidence="2" id="KW-1185">Reference proteome</keyword>
<evidence type="ECO:0000313" key="2">
    <source>
        <dbReference type="Proteomes" id="UP000316437"/>
    </source>
</evidence>
<dbReference type="RefSeq" id="WP_142018705.1">
    <property type="nucleotide sequence ID" value="NZ_VFPD01000003.1"/>
</dbReference>
<dbReference type="AlphaFoldDB" id="A0A543E9S8"/>
<gene>
    <name evidence="1" type="ORF">FB551_4132</name>
</gene>
<sequence length="154" mass="17568">MKLIPLSDFVLAQEQILEEVYSNFEHPSECDKARLEFVVRVTNYTKFLKQPLTLGMFVSCDEVGNVLERPYFDGKSEAYYAHEKHSYEAAQEKVLFKGFEYSGVWGGFYELKHSSGKSLYLKNDSTGTTEKQLLSQPHEIELTPSALEAIGIKN</sequence>
<proteinExistence type="predicted"/>
<name>A0A543E9S8_9FLAO</name>
<protein>
    <submittedName>
        <fullName evidence="1">Uncharacterized protein</fullName>
    </submittedName>
</protein>